<evidence type="ECO:0000259" key="8">
    <source>
        <dbReference type="PROSITE" id="PS51737"/>
    </source>
</evidence>
<dbReference type="Gene3D" id="3.40.50.1390">
    <property type="entry name" value="Resolvase, N-terminal catalytic domain"/>
    <property type="match status" value="1"/>
</dbReference>
<dbReference type="FunFam" id="3.40.50.1390:FF:000009">
    <property type="entry name" value="Recombinase family protein"/>
    <property type="match status" value="1"/>
</dbReference>
<dbReference type="AlphaFoldDB" id="A0AAF0BI93"/>
<keyword evidence="3" id="KW-0233">DNA recombination</keyword>
<evidence type="ECO:0000256" key="1">
    <source>
        <dbReference type="ARBA" id="ARBA00022908"/>
    </source>
</evidence>
<protein>
    <submittedName>
        <fullName evidence="9">Recombinase family protein</fullName>
    </submittedName>
</protein>
<dbReference type="Proteomes" id="UP001179600">
    <property type="component" value="Plasmid pK204-1-A"/>
</dbReference>
<organism evidence="9 10">
    <name type="scientific">Vagococcus lutrae</name>
    <dbReference type="NCBI Taxonomy" id="81947"/>
    <lineage>
        <taxon>Bacteria</taxon>
        <taxon>Bacillati</taxon>
        <taxon>Bacillota</taxon>
        <taxon>Bacilli</taxon>
        <taxon>Lactobacillales</taxon>
        <taxon>Enterococcaceae</taxon>
        <taxon>Vagococcus</taxon>
    </lineage>
</organism>
<dbReference type="Pfam" id="PF00239">
    <property type="entry name" value="Resolvase"/>
    <property type="match status" value="1"/>
</dbReference>
<dbReference type="InterPro" id="IPR025827">
    <property type="entry name" value="Zn_ribbon_recom_dom"/>
</dbReference>
<dbReference type="InterPro" id="IPR038109">
    <property type="entry name" value="DNA_bind_recomb_sf"/>
</dbReference>
<dbReference type="InterPro" id="IPR011109">
    <property type="entry name" value="DNA_bind_recombinase_dom"/>
</dbReference>
<dbReference type="PROSITE" id="PS51737">
    <property type="entry name" value="RECOMBINASE_DNA_BIND"/>
    <property type="match status" value="1"/>
</dbReference>
<evidence type="ECO:0000259" key="7">
    <source>
        <dbReference type="PROSITE" id="PS51736"/>
    </source>
</evidence>
<dbReference type="PANTHER" id="PTHR30461">
    <property type="entry name" value="DNA-INVERTASE FROM LAMBDOID PROPHAGE"/>
    <property type="match status" value="1"/>
</dbReference>
<dbReference type="EMBL" id="CP116508">
    <property type="protein sequence ID" value="WCG23707.1"/>
    <property type="molecule type" value="Genomic_DNA"/>
</dbReference>
<dbReference type="Pfam" id="PF07508">
    <property type="entry name" value="Recombinase"/>
    <property type="match status" value="1"/>
</dbReference>
<keyword evidence="2" id="KW-0238">DNA-binding</keyword>
<dbReference type="PROSITE" id="PS51736">
    <property type="entry name" value="RECOMBINASES_3"/>
    <property type="match status" value="1"/>
</dbReference>
<reference evidence="9" key="1">
    <citation type="submission" date="2023-01" db="EMBL/GenBank/DDBJ databases">
        <title>Oxazolidinone resistance genes in florfenicol resistant enterococci from beef cattle and veal calves at slaughter.</title>
        <authorList>
            <person name="Biggel M."/>
        </authorList>
    </citation>
    <scope>NUCLEOTIDE SEQUENCE</scope>
    <source>
        <strain evidence="9">K204-1</strain>
        <plasmid evidence="9">pK204-1-A</plasmid>
    </source>
</reference>
<evidence type="ECO:0000256" key="5">
    <source>
        <dbReference type="PROSITE-ProRule" id="PRU10137"/>
    </source>
</evidence>
<dbReference type="PROSITE" id="PS00397">
    <property type="entry name" value="RECOMBINASES_1"/>
    <property type="match status" value="1"/>
</dbReference>
<evidence type="ECO:0000313" key="10">
    <source>
        <dbReference type="Proteomes" id="UP001179600"/>
    </source>
</evidence>
<geneLocation type="plasmid" evidence="9 10">
    <name>pK204-1-A</name>
</geneLocation>
<feature type="domain" description="Resolvase/invertase-type recombinase catalytic" evidence="7">
    <location>
        <begin position="2"/>
        <end position="150"/>
    </location>
</feature>
<dbReference type="RefSeq" id="WP_248852088.1">
    <property type="nucleotide sequence ID" value="NZ_CP097044.1"/>
</dbReference>
<keyword evidence="6" id="KW-0175">Coiled coil</keyword>
<sequence length="476" mass="55139">MKTAIYVRVSTNEQAEEGYSIDEQIDKLKKFCEIKDWQVMDVYKDPGFTGSNIDRPGLKKLIRDVEKKKVDTVLVYKLDRLSRSQKDTLFLIEDVFGANHTNFVSLNENFDTSTPFGKAMIGILAVFAQLEREQIKERMQMGKLGRAKSGKAMSWHWPPFGYKHKGDSYEIVELEAQIVKQIFHDYLSGISITKLKDKMNDEGHIAKDIPWSYRTIRQTLDNPTYAGYTKYKDQIFPGNHEAIVSKEVYEEVQKQLVIRQKEAYQKNNISRPFQAKYLVSGLVRCGHCGAALGLHQYAKKKDGTRTKIYKCHSRTKKRHSTMAKADHCISRDYQKEELEAAVLNEIEKLRLNPSLMKNYSVAPKVDDTPLIKRIDELDRKLEKLVNLYLDETLPLDVLNERKEVIQKEKKAIEKKLDGVEKEKPELEKSEALGILKSLKGSILALDYEKQKVIVRQLIKQITLKDDEMVIQWRFTL</sequence>
<accession>A0AAF0BI93</accession>
<feature type="domain" description="Recombinase" evidence="8">
    <location>
        <begin position="159"/>
        <end position="262"/>
    </location>
</feature>
<evidence type="ECO:0000256" key="3">
    <source>
        <dbReference type="ARBA" id="ARBA00023172"/>
    </source>
</evidence>
<keyword evidence="9" id="KW-0614">Plasmid</keyword>
<dbReference type="InterPro" id="IPR006118">
    <property type="entry name" value="Recombinase_CS"/>
</dbReference>
<dbReference type="GO" id="GO:0003677">
    <property type="term" value="F:DNA binding"/>
    <property type="evidence" value="ECO:0007669"/>
    <property type="project" value="UniProtKB-KW"/>
</dbReference>
<proteinExistence type="predicted"/>
<dbReference type="SMART" id="SM00857">
    <property type="entry name" value="Resolvase"/>
    <property type="match status" value="1"/>
</dbReference>
<keyword evidence="1" id="KW-0229">DNA integration</keyword>
<dbReference type="GO" id="GO:0000150">
    <property type="term" value="F:DNA strand exchange activity"/>
    <property type="evidence" value="ECO:0007669"/>
    <property type="project" value="InterPro"/>
</dbReference>
<dbReference type="InterPro" id="IPR050639">
    <property type="entry name" value="SSR_resolvase"/>
</dbReference>
<evidence type="ECO:0000256" key="6">
    <source>
        <dbReference type="SAM" id="Coils"/>
    </source>
</evidence>
<evidence type="ECO:0000313" key="9">
    <source>
        <dbReference type="EMBL" id="WCG23707.1"/>
    </source>
</evidence>
<feature type="active site" description="O-(5'-phospho-DNA)-serine intermediate" evidence="4 5">
    <location>
        <position position="10"/>
    </location>
</feature>
<dbReference type="InterPro" id="IPR036162">
    <property type="entry name" value="Resolvase-like_N_sf"/>
</dbReference>
<dbReference type="InterPro" id="IPR006119">
    <property type="entry name" value="Resolv_N"/>
</dbReference>
<feature type="coiled-coil region" evidence="6">
    <location>
        <begin position="395"/>
        <end position="429"/>
    </location>
</feature>
<evidence type="ECO:0000256" key="2">
    <source>
        <dbReference type="ARBA" id="ARBA00023125"/>
    </source>
</evidence>
<dbReference type="SUPFAM" id="SSF53041">
    <property type="entry name" value="Resolvase-like"/>
    <property type="match status" value="1"/>
</dbReference>
<dbReference type="GO" id="GO:0015074">
    <property type="term" value="P:DNA integration"/>
    <property type="evidence" value="ECO:0007669"/>
    <property type="project" value="UniProtKB-KW"/>
</dbReference>
<name>A0AAF0BI93_9ENTE</name>
<evidence type="ECO:0000256" key="4">
    <source>
        <dbReference type="PIRSR" id="PIRSR606118-50"/>
    </source>
</evidence>
<dbReference type="PANTHER" id="PTHR30461:SF23">
    <property type="entry name" value="DNA RECOMBINASE-RELATED"/>
    <property type="match status" value="1"/>
</dbReference>
<dbReference type="Pfam" id="PF13408">
    <property type="entry name" value="Zn_ribbon_recom"/>
    <property type="match status" value="1"/>
</dbReference>
<gene>
    <name evidence="9" type="ORF">PML95_10065</name>
</gene>
<dbReference type="CDD" id="cd03768">
    <property type="entry name" value="SR_ResInv"/>
    <property type="match status" value="1"/>
</dbReference>
<dbReference type="Gene3D" id="3.90.1750.20">
    <property type="entry name" value="Putative Large Serine Recombinase, Chain B, Domain 2"/>
    <property type="match status" value="1"/>
</dbReference>